<dbReference type="AlphaFoldDB" id="A0A0P0CK94"/>
<keyword evidence="3" id="KW-1185">Reference proteome</keyword>
<sequence length="390" mass="44161">MAEEAKAKLEEEAQQLAAAKAAEEAQAKLAEAARLKAEEEARLKAEEANRLRLAEEAKAKLEEEAQQLAAAKAAEEAQAKLAESERVKTEEVSNSVVPEPIDAASRAMSDLAKSTEDSRIIQQELIERLTESVAIKEQDLKDLKEENDLSEQGIFSAPKAFKSVTAENAALESLKEEIDNVLESQGTQIAELEKLYNARIKELPNKNDEINAYYLKTIEELKADQSEVIRIKQNLVSELESIKIATDFERKRRIKRAAYDNEQDRYVKDRAALKQIQEFTPQSSEPLSVEDFDFGEEQNKNIQILKDVKNVENGYYLVLAVHSDVAKRDEFLTKAVSLGQTNIDFFYDVNTSKYFIYYNKFNDVEAARQAMESKESAPYNDRMSMVKIEN</sequence>
<organism evidence="2 3">
    <name type="scientific">Pseudalgibacter alginicilyticus</name>
    <dbReference type="NCBI Taxonomy" id="1736674"/>
    <lineage>
        <taxon>Bacteria</taxon>
        <taxon>Pseudomonadati</taxon>
        <taxon>Bacteroidota</taxon>
        <taxon>Flavobacteriia</taxon>
        <taxon>Flavobacteriales</taxon>
        <taxon>Flavobacteriaceae</taxon>
        <taxon>Pseudalgibacter</taxon>
    </lineage>
</organism>
<dbReference type="Proteomes" id="UP000057981">
    <property type="component" value="Chromosome"/>
</dbReference>
<feature type="coiled-coil region" evidence="1">
    <location>
        <begin position="126"/>
        <end position="184"/>
    </location>
</feature>
<dbReference type="KEGG" id="ahz:APS56_01000"/>
<keyword evidence="1" id="KW-0175">Coiled coil</keyword>
<proteinExistence type="predicted"/>
<gene>
    <name evidence="2" type="ORF">APS56_01000</name>
</gene>
<name>A0A0P0CK94_9FLAO</name>
<dbReference type="EMBL" id="CP012898">
    <property type="protein sequence ID" value="ALJ06679.1"/>
    <property type="molecule type" value="Genomic_DNA"/>
</dbReference>
<accession>A0A0P0CK94</accession>
<evidence type="ECO:0000313" key="3">
    <source>
        <dbReference type="Proteomes" id="UP000057981"/>
    </source>
</evidence>
<evidence type="ECO:0000313" key="2">
    <source>
        <dbReference type="EMBL" id="ALJ06679.1"/>
    </source>
</evidence>
<feature type="coiled-coil region" evidence="1">
    <location>
        <begin position="2"/>
        <end position="85"/>
    </location>
</feature>
<reference evidence="2 3" key="1">
    <citation type="submission" date="2015-10" db="EMBL/GenBank/DDBJ databases">
        <authorList>
            <person name="Gilbert D.G."/>
        </authorList>
    </citation>
    <scope>NUCLEOTIDE SEQUENCE [LARGE SCALE GENOMIC DNA]</scope>
    <source>
        <strain evidence="3">HZ-22</strain>
    </source>
</reference>
<protein>
    <recommendedName>
        <fullName evidence="4">SPOR domain-containing protein</fullName>
    </recommendedName>
</protein>
<dbReference type="PATRIC" id="fig|1736674.3.peg.213"/>
<evidence type="ECO:0000256" key="1">
    <source>
        <dbReference type="SAM" id="Coils"/>
    </source>
</evidence>
<evidence type="ECO:0008006" key="4">
    <source>
        <dbReference type="Google" id="ProtNLM"/>
    </source>
</evidence>
<dbReference type="STRING" id="1736674.APS56_01000"/>